<keyword evidence="1" id="KW-0812">Transmembrane</keyword>
<sequence length="60" mass="6718">MNTSQNPSIVEWTQANLMTQVVPLVLTFTSTVLISLLVHYLFTLGVLFGWLYLMGEADSL</sequence>
<keyword evidence="1" id="KW-1133">Transmembrane helix</keyword>
<accession>L0JLI0</accession>
<name>L0JLI0_NATP1</name>
<keyword evidence="1" id="KW-0472">Membrane</keyword>
<feature type="transmembrane region" description="Helical" evidence="1">
    <location>
        <begin position="20"/>
        <end position="53"/>
    </location>
</feature>
<gene>
    <name evidence="2" type="ordered locus">Natpe_1827</name>
</gene>
<organism evidence="2 3">
    <name type="scientific">Natrinema pellirubrum (strain DSM 15624 / CIP 106293 / JCM 10476 / NCIMB 786 / 157)</name>
    <dbReference type="NCBI Taxonomy" id="797303"/>
    <lineage>
        <taxon>Archaea</taxon>
        <taxon>Methanobacteriati</taxon>
        <taxon>Methanobacteriota</taxon>
        <taxon>Stenosarchaea group</taxon>
        <taxon>Halobacteria</taxon>
        <taxon>Halobacteriales</taxon>
        <taxon>Natrialbaceae</taxon>
        <taxon>Natrinema</taxon>
    </lineage>
</organism>
<dbReference type="KEGG" id="npe:Natpe_1827"/>
<dbReference type="Proteomes" id="UP000010843">
    <property type="component" value="Chromosome"/>
</dbReference>
<protein>
    <submittedName>
        <fullName evidence="2">Uncharacterized protein</fullName>
    </submittedName>
</protein>
<evidence type="ECO:0000256" key="1">
    <source>
        <dbReference type="SAM" id="Phobius"/>
    </source>
</evidence>
<dbReference type="HOGENOM" id="CLU_2930289_0_0_2"/>
<reference evidence="3" key="1">
    <citation type="submission" date="2012-02" db="EMBL/GenBank/DDBJ databases">
        <title>Complete sequence of chromosome of Natrinema pellirubrum DSM 15624.</title>
        <authorList>
            <person name="Lucas S."/>
            <person name="Han J."/>
            <person name="Lapidus A."/>
            <person name="Cheng J.-F."/>
            <person name="Goodwin L."/>
            <person name="Pitluck S."/>
            <person name="Peters L."/>
            <person name="Teshima H."/>
            <person name="Detter J.C."/>
            <person name="Han C."/>
            <person name="Tapia R."/>
            <person name="Land M."/>
            <person name="Hauser L."/>
            <person name="Kyrpides N."/>
            <person name="Ivanova N."/>
            <person name="Pagani I."/>
            <person name="Sproer C."/>
            <person name="Anderson I."/>
            <person name="Woyke T."/>
        </authorList>
    </citation>
    <scope>NUCLEOTIDE SEQUENCE [LARGE SCALE GENOMIC DNA]</scope>
    <source>
        <strain evidence="3">DSM 15624 / JCM 10476 / NCIMB 786</strain>
    </source>
</reference>
<dbReference type="EMBL" id="CP003372">
    <property type="protein sequence ID" value="AGB31703.1"/>
    <property type="molecule type" value="Genomic_DNA"/>
</dbReference>
<dbReference type="AlphaFoldDB" id="L0JLI0"/>
<proteinExistence type="predicted"/>
<evidence type="ECO:0000313" key="3">
    <source>
        <dbReference type="Proteomes" id="UP000010843"/>
    </source>
</evidence>
<evidence type="ECO:0000313" key="2">
    <source>
        <dbReference type="EMBL" id="AGB31703.1"/>
    </source>
</evidence>